<gene>
    <name evidence="2" type="ORF">G9F11_005020</name>
</gene>
<reference evidence="2" key="1">
    <citation type="journal article" date="2018" name="Genome Biol.">
        <title>SKESA: strategic k-mer extension for scrupulous assemblies.</title>
        <authorList>
            <person name="Souvorov A."/>
            <person name="Agarwala R."/>
            <person name="Lipman D.J."/>
        </authorList>
    </citation>
    <scope>NUCLEOTIDE SEQUENCE</scope>
    <source>
        <strain evidence="2">MA.CK_93/00001031</strain>
    </source>
</reference>
<name>A0A750HSL1_SALER</name>
<dbReference type="PROSITE" id="PS51257">
    <property type="entry name" value="PROKAR_LIPOPROTEIN"/>
    <property type="match status" value="1"/>
</dbReference>
<evidence type="ECO:0000256" key="1">
    <source>
        <dbReference type="SAM" id="SignalP"/>
    </source>
</evidence>
<dbReference type="AlphaFoldDB" id="A0A750HSL1"/>
<evidence type="ECO:0000313" key="2">
    <source>
        <dbReference type="EMBL" id="HAF6262311.1"/>
    </source>
</evidence>
<proteinExistence type="predicted"/>
<dbReference type="EMBL" id="DAAVPY010000025">
    <property type="protein sequence ID" value="HAF6262311.1"/>
    <property type="molecule type" value="Genomic_DNA"/>
</dbReference>
<comment type="caution">
    <text evidence="2">The sequence shown here is derived from an EMBL/GenBank/DDBJ whole genome shotgun (WGS) entry which is preliminary data.</text>
</comment>
<keyword evidence="1" id="KW-0732">Signal</keyword>
<evidence type="ECO:0008006" key="3">
    <source>
        <dbReference type="Google" id="ProtNLM"/>
    </source>
</evidence>
<protein>
    <recommendedName>
        <fullName evidence="3">Cag pathogenicity island protein Cag12</fullName>
    </recommendedName>
</protein>
<accession>A0A750HSL1</accession>
<feature type="chain" id="PRO_5028362121" description="Cag pathogenicity island protein Cag12" evidence="1">
    <location>
        <begin position="24"/>
        <end position="131"/>
    </location>
</feature>
<sequence>MTKILYLAALAALVTGCSSPPEPQPVEWNQPAEQINNNFPQWTENNVVIPAPVVTGRWSYYIANFSPDNIYTTEVWYAVAHSSEVTVSAPDSNHYFIAKDWLRNHGYKGLVTFQPKINCLTCASTEIFFYH</sequence>
<organism evidence="2">
    <name type="scientific">Salmonella enterica</name>
    <name type="common">Salmonella choleraesuis</name>
    <dbReference type="NCBI Taxonomy" id="28901"/>
    <lineage>
        <taxon>Bacteria</taxon>
        <taxon>Pseudomonadati</taxon>
        <taxon>Pseudomonadota</taxon>
        <taxon>Gammaproteobacteria</taxon>
        <taxon>Enterobacterales</taxon>
        <taxon>Enterobacteriaceae</taxon>
        <taxon>Salmonella</taxon>
    </lineage>
</organism>
<dbReference type="Pfam" id="PF13117">
    <property type="entry name" value="Cag12"/>
    <property type="match status" value="1"/>
</dbReference>
<feature type="signal peptide" evidence="1">
    <location>
        <begin position="1"/>
        <end position="23"/>
    </location>
</feature>
<dbReference type="InterPro" id="IPR025264">
    <property type="entry name" value="Cag12"/>
</dbReference>
<reference evidence="2" key="2">
    <citation type="submission" date="2020-02" db="EMBL/GenBank/DDBJ databases">
        <authorList>
            <consortium name="NCBI Pathogen Detection Project"/>
        </authorList>
    </citation>
    <scope>NUCLEOTIDE SEQUENCE</scope>
    <source>
        <strain evidence="2">MA.CK_93/00001031</strain>
    </source>
</reference>